<keyword evidence="11" id="KW-0653">Protein transport</keyword>
<keyword evidence="2" id="KW-0813">Transport</keyword>
<evidence type="ECO:0000256" key="15">
    <source>
        <dbReference type="ARBA" id="ARBA00023766"/>
    </source>
</evidence>
<keyword evidence="5" id="KW-0812">Transmembrane</keyword>
<keyword evidence="6" id="KW-0479">Metal-binding</keyword>
<evidence type="ECO:0000256" key="3">
    <source>
        <dbReference type="ARBA" id="ARBA00022528"/>
    </source>
</evidence>
<feature type="non-terminal residue" evidence="18">
    <location>
        <position position="240"/>
    </location>
</feature>
<evidence type="ECO:0000256" key="9">
    <source>
        <dbReference type="ARBA" id="ARBA00022805"/>
    </source>
</evidence>
<dbReference type="GO" id="GO:0016787">
    <property type="term" value="F:hydrolase activity"/>
    <property type="evidence" value="ECO:0007669"/>
    <property type="project" value="UniProtKB-KW"/>
</dbReference>
<dbReference type="GO" id="GO:0009707">
    <property type="term" value="C:chloroplast outer membrane"/>
    <property type="evidence" value="ECO:0007669"/>
    <property type="project" value="UniProtKB-SubCell"/>
</dbReference>
<dbReference type="EMBL" id="AY616046">
    <property type="protein sequence ID" value="AAV65339.1"/>
    <property type="molecule type" value="mRNA"/>
</dbReference>
<evidence type="ECO:0000256" key="16">
    <source>
        <dbReference type="SAM" id="MobiDB-lite"/>
    </source>
</evidence>
<evidence type="ECO:0000256" key="2">
    <source>
        <dbReference type="ARBA" id="ARBA00022448"/>
    </source>
</evidence>
<accession>Q5IX11</accession>
<dbReference type="GO" id="GO:0015031">
    <property type="term" value="P:protein transport"/>
    <property type="evidence" value="ECO:0007669"/>
    <property type="project" value="UniProtKB-KW"/>
</dbReference>
<protein>
    <submittedName>
        <fullName evidence="18">Plastid Toc33-like protein</fullName>
    </submittedName>
</protein>
<dbReference type="Pfam" id="PF04548">
    <property type="entry name" value="AIG1"/>
    <property type="match status" value="1"/>
</dbReference>
<evidence type="ECO:0000313" key="18">
    <source>
        <dbReference type="EMBL" id="AAV65339.1"/>
    </source>
</evidence>
<keyword evidence="12" id="KW-1133">Transmembrane helix</keyword>
<evidence type="ECO:0000256" key="1">
    <source>
        <dbReference type="ARBA" id="ARBA00001946"/>
    </source>
</evidence>
<keyword evidence="8" id="KW-0378">Hydrolase</keyword>
<dbReference type="InterPro" id="IPR027417">
    <property type="entry name" value="P-loop_NTPase"/>
</dbReference>
<comment type="cofactor">
    <cofactor evidence="1">
        <name>Mg(2+)</name>
        <dbReference type="ChEBI" id="CHEBI:18420"/>
    </cofactor>
</comment>
<dbReference type="GO" id="GO:0005525">
    <property type="term" value="F:GTP binding"/>
    <property type="evidence" value="ECO:0007669"/>
    <property type="project" value="UniProtKB-KW"/>
</dbReference>
<dbReference type="SUPFAM" id="SSF52540">
    <property type="entry name" value="P-loop containing nucleoside triphosphate hydrolases"/>
    <property type="match status" value="1"/>
</dbReference>
<evidence type="ECO:0000256" key="14">
    <source>
        <dbReference type="ARBA" id="ARBA00023136"/>
    </source>
</evidence>
<evidence type="ECO:0000259" key="17">
    <source>
        <dbReference type="Pfam" id="PF04548"/>
    </source>
</evidence>
<keyword evidence="9" id="KW-1002">Plastid outer membrane</keyword>
<comment type="subcellular location">
    <subcellularLocation>
        <location evidence="15">Plastid</location>
        <location evidence="15">Chloroplast outer membrane</location>
        <topology evidence="15">Single-pass membrane protein</topology>
    </subcellularLocation>
</comment>
<feature type="compositionally biased region" description="Low complexity" evidence="16">
    <location>
        <begin position="204"/>
        <end position="217"/>
    </location>
</feature>
<evidence type="ECO:0000256" key="5">
    <source>
        <dbReference type="ARBA" id="ARBA00022692"/>
    </source>
</evidence>
<evidence type="ECO:0000256" key="10">
    <source>
        <dbReference type="ARBA" id="ARBA00022842"/>
    </source>
</evidence>
<organism evidence="18">
    <name type="scientific">Prototheca wickerhamii</name>
    <dbReference type="NCBI Taxonomy" id="3111"/>
    <lineage>
        <taxon>Eukaryota</taxon>
        <taxon>Viridiplantae</taxon>
        <taxon>Chlorophyta</taxon>
        <taxon>core chlorophytes</taxon>
        <taxon>Trebouxiophyceae</taxon>
        <taxon>Chlorellales</taxon>
        <taxon>Chlorellaceae</taxon>
        <taxon>Prototheca</taxon>
    </lineage>
</organism>
<dbReference type="InterPro" id="IPR045058">
    <property type="entry name" value="GIMA/IAN/Toc"/>
</dbReference>
<dbReference type="GO" id="GO:0046872">
    <property type="term" value="F:metal ion binding"/>
    <property type="evidence" value="ECO:0007669"/>
    <property type="project" value="UniProtKB-KW"/>
</dbReference>
<evidence type="ECO:0000256" key="7">
    <source>
        <dbReference type="ARBA" id="ARBA00022741"/>
    </source>
</evidence>
<evidence type="ECO:0000256" key="13">
    <source>
        <dbReference type="ARBA" id="ARBA00023134"/>
    </source>
</evidence>
<proteinExistence type="evidence at transcript level"/>
<keyword evidence="3" id="KW-0150">Chloroplast</keyword>
<evidence type="ECO:0000256" key="11">
    <source>
        <dbReference type="ARBA" id="ARBA00022927"/>
    </source>
</evidence>
<evidence type="ECO:0000256" key="12">
    <source>
        <dbReference type="ARBA" id="ARBA00022989"/>
    </source>
</evidence>
<keyword evidence="13" id="KW-0342">GTP-binding</keyword>
<sequence length="240" mass="25838">VLALAECSGDRQRTGASRCCCWEREAWARVATVNSLLGERAAVVSSFQATGLGVHMHTRTLPGGFALNLIDTPSLLDQDSVSTSRLEQIGSAIKGVKIDAVLFLDRLDVYSTDTLDEQVVDGVTAYFGEDMWDHAVLGLTRATSSAPPLSTDFGEWVVERSLQLQSLIAKARAQYAPRRRRGEAPPLTPAGCRESQECPRKLRGSGSSPATAPGSPTCMPRWRSAATGAGQAWLHDAARR</sequence>
<dbReference type="PANTHER" id="PTHR10903">
    <property type="entry name" value="GTPASE, IMAP FAMILY MEMBER-RELATED"/>
    <property type="match status" value="1"/>
</dbReference>
<feature type="region of interest" description="Disordered" evidence="16">
    <location>
        <begin position="178"/>
        <end position="240"/>
    </location>
</feature>
<dbReference type="Gene3D" id="3.40.50.300">
    <property type="entry name" value="P-loop containing nucleotide triphosphate hydrolases"/>
    <property type="match status" value="1"/>
</dbReference>
<keyword evidence="4" id="KW-0934">Plastid</keyword>
<dbReference type="InterPro" id="IPR006703">
    <property type="entry name" value="G_AIG1"/>
</dbReference>
<evidence type="ECO:0000256" key="4">
    <source>
        <dbReference type="ARBA" id="ARBA00022640"/>
    </source>
</evidence>
<reference evidence="18" key="2">
    <citation type="journal article" date="2005" name="Eukaryot. Cell">
        <title>Multiple metabolic roles for the nonphotosynthetic plastid of the green alga Prototheca wickerhamii.</title>
        <authorList>
            <person name="Borza T."/>
            <person name="Popescu C.E."/>
            <person name="Lee R.W."/>
        </authorList>
    </citation>
    <scope>NUCLEOTIDE SEQUENCE</scope>
</reference>
<name>Q5IX11_PROWI</name>
<dbReference type="AlphaFoldDB" id="Q5IX11"/>
<reference evidence="18" key="1">
    <citation type="submission" date="2004-05" db="EMBL/GenBank/DDBJ databases">
        <authorList>
            <person name="Borza T.C."/>
            <person name="Popescu C.E."/>
            <person name="Lee R.W."/>
        </authorList>
    </citation>
    <scope>NUCLEOTIDE SEQUENCE</scope>
</reference>
<feature type="non-terminal residue" evidence="18">
    <location>
        <position position="1"/>
    </location>
</feature>
<evidence type="ECO:0000256" key="8">
    <source>
        <dbReference type="ARBA" id="ARBA00022801"/>
    </source>
</evidence>
<keyword evidence="14" id="KW-0472">Membrane</keyword>
<keyword evidence="7" id="KW-0547">Nucleotide-binding</keyword>
<evidence type="ECO:0000256" key="6">
    <source>
        <dbReference type="ARBA" id="ARBA00022723"/>
    </source>
</evidence>
<keyword evidence="10" id="KW-0460">Magnesium</keyword>
<feature type="domain" description="AIG1-type G" evidence="17">
    <location>
        <begin position="30"/>
        <end position="170"/>
    </location>
</feature>
<dbReference type="PANTHER" id="PTHR10903:SF135">
    <property type="entry name" value="TRANSLOCASE OF CHLOROPLAST 120, CHLOROPLASTIC-RELATED"/>
    <property type="match status" value="1"/>
</dbReference>